<keyword evidence="2" id="KW-0812">Transmembrane</keyword>
<keyword evidence="2" id="KW-1133">Transmembrane helix</keyword>
<feature type="region of interest" description="Disordered" evidence="1">
    <location>
        <begin position="27"/>
        <end position="90"/>
    </location>
</feature>
<dbReference type="GO" id="GO:0009941">
    <property type="term" value="C:chloroplast envelope"/>
    <property type="evidence" value="ECO:0007669"/>
    <property type="project" value="TreeGrafter"/>
</dbReference>
<feature type="compositionally biased region" description="Basic and acidic residues" evidence="1">
    <location>
        <begin position="71"/>
        <end position="85"/>
    </location>
</feature>
<dbReference type="Proteomes" id="UP000237105">
    <property type="component" value="Unassembled WGS sequence"/>
</dbReference>
<evidence type="ECO:0000313" key="5">
    <source>
        <dbReference type="Proteomes" id="UP000237105"/>
    </source>
</evidence>
<accession>A0A2P5D4C1</accession>
<keyword evidence="4" id="KW-0489">Methyltransferase</keyword>
<dbReference type="PANTHER" id="PTHR36793">
    <property type="entry name" value="RIBOSOMAL RNA SMALL SUBUNIT METHYLTRANSFERASE J"/>
    <property type="match status" value="1"/>
</dbReference>
<dbReference type="STRING" id="3476.A0A2P5D4C1"/>
<evidence type="ECO:0000256" key="2">
    <source>
        <dbReference type="SAM" id="Phobius"/>
    </source>
</evidence>
<dbReference type="Pfam" id="PF22915">
    <property type="entry name" value="ARMH5"/>
    <property type="match status" value="1"/>
</dbReference>
<comment type="caution">
    <text evidence="4">The sequence shown here is derived from an EMBL/GenBank/DDBJ whole genome shotgun (WGS) entry which is preliminary data.</text>
</comment>
<evidence type="ECO:0000256" key="1">
    <source>
        <dbReference type="SAM" id="MobiDB-lite"/>
    </source>
</evidence>
<feature type="domain" description="Armadillo-like repeats" evidence="3">
    <location>
        <begin position="196"/>
        <end position="287"/>
    </location>
</feature>
<dbReference type="GO" id="GO:0009535">
    <property type="term" value="C:chloroplast thylakoid membrane"/>
    <property type="evidence" value="ECO:0007669"/>
    <property type="project" value="TreeGrafter"/>
</dbReference>
<reference evidence="5" key="1">
    <citation type="submission" date="2016-06" db="EMBL/GenBank/DDBJ databases">
        <title>Parallel loss of symbiosis genes in relatives of nitrogen-fixing non-legume Parasponia.</title>
        <authorList>
            <person name="Van Velzen R."/>
            <person name="Holmer R."/>
            <person name="Bu F."/>
            <person name="Rutten L."/>
            <person name="Van Zeijl A."/>
            <person name="Liu W."/>
            <person name="Santuari L."/>
            <person name="Cao Q."/>
            <person name="Sharma T."/>
            <person name="Shen D."/>
            <person name="Roswanjaya Y."/>
            <person name="Wardhani T."/>
            <person name="Kalhor M.S."/>
            <person name="Jansen J."/>
            <person name="Van den Hoogen J."/>
            <person name="Gungor B."/>
            <person name="Hartog M."/>
            <person name="Hontelez J."/>
            <person name="Verver J."/>
            <person name="Yang W.-C."/>
            <person name="Schijlen E."/>
            <person name="Repin R."/>
            <person name="Schilthuizen M."/>
            <person name="Schranz E."/>
            <person name="Heidstra R."/>
            <person name="Miyata K."/>
            <person name="Fedorova E."/>
            <person name="Kohlen W."/>
            <person name="Bisseling T."/>
            <person name="Smit S."/>
            <person name="Geurts R."/>
        </authorList>
    </citation>
    <scope>NUCLEOTIDE SEQUENCE [LARGE SCALE GENOMIC DNA]</scope>
    <source>
        <strain evidence="5">cv. WU1-14</strain>
    </source>
</reference>
<feature type="compositionally biased region" description="Polar residues" evidence="1">
    <location>
        <begin position="60"/>
        <end position="70"/>
    </location>
</feature>
<keyword evidence="4" id="KW-0808">Transferase</keyword>
<dbReference type="GO" id="GO:0008168">
    <property type="term" value="F:methyltransferase activity"/>
    <property type="evidence" value="ECO:0007669"/>
    <property type="project" value="UniProtKB-KW"/>
</dbReference>
<evidence type="ECO:0000259" key="3">
    <source>
        <dbReference type="Pfam" id="PF22915"/>
    </source>
</evidence>
<keyword evidence="5" id="KW-1185">Reference proteome</keyword>
<name>A0A2P5D4C1_PARAD</name>
<protein>
    <submittedName>
        <fullName evidence="4">Ribosomal RNA small subunit methyltransferase J</fullName>
    </submittedName>
</protein>
<sequence length="349" mass="38663">MALSLASSSSHCSCSFASQLLPSPKPKTPSFFVATPPSSSPILLPSPLRLRPRRPICAASKSNPSVSAKTQKNDDKSKTNEAKEEGEFEEVEEELPWIQDKALDVVEFTGSVTQAIPGPRVGSSSLPWILALPLGYAGITFVIAFVKTVRKFTSPRAKRKKLVNKNATLLKSIDELFQKGRDEVTPDALKRLAQKTDFGTDEILRKYIRYTLNEKPFNPDVVADLIRLRKASGLDDSQVAEVLNEISRRIVQDKGPAVMDLSGYTEKGFKRKLAVQALFGKLFYLAELPEFCSKDSSLVIKEIFGVADEDVDQLRMHTLSEAGDVDLLEKMVDDDSDSEESIEDRSQDH</sequence>
<feature type="compositionally biased region" description="Low complexity" evidence="1">
    <location>
        <begin position="36"/>
        <end position="49"/>
    </location>
</feature>
<dbReference type="OrthoDB" id="1716611at2759"/>
<feature type="transmembrane region" description="Helical" evidence="2">
    <location>
        <begin position="128"/>
        <end position="149"/>
    </location>
</feature>
<dbReference type="PANTHER" id="PTHR36793:SF1">
    <property type="entry name" value="RIBOSOMAL RNA SMALL SUBUNIT METHYLTRANSFERASE J"/>
    <property type="match status" value="1"/>
</dbReference>
<proteinExistence type="predicted"/>
<dbReference type="EMBL" id="JXTB01000065">
    <property type="protein sequence ID" value="PON68140.1"/>
    <property type="molecule type" value="Genomic_DNA"/>
</dbReference>
<gene>
    <name evidence="4" type="ORF">PanWU01x14_097000</name>
</gene>
<dbReference type="InterPro" id="IPR055241">
    <property type="entry name" value="Armadillo_rpt_dom"/>
</dbReference>
<dbReference type="AlphaFoldDB" id="A0A2P5D4C1"/>
<organism evidence="4 5">
    <name type="scientific">Parasponia andersonii</name>
    <name type="common">Sponia andersonii</name>
    <dbReference type="NCBI Taxonomy" id="3476"/>
    <lineage>
        <taxon>Eukaryota</taxon>
        <taxon>Viridiplantae</taxon>
        <taxon>Streptophyta</taxon>
        <taxon>Embryophyta</taxon>
        <taxon>Tracheophyta</taxon>
        <taxon>Spermatophyta</taxon>
        <taxon>Magnoliopsida</taxon>
        <taxon>eudicotyledons</taxon>
        <taxon>Gunneridae</taxon>
        <taxon>Pentapetalae</taxon>
        <taxon>rosids</taxon>
        <taxon>fabids</taxon>
        <taxon>Rosales</taxon>
        <taxon>Cannabaceae</taxon>
        <taxon>Parasponia</taxon>
    </lineage>
</organism>
<dbReference type="GO" id="GO:0032259">
    <property type="term" value="P:methylation"/>
    <property type="evidence" value="ECO:0007669"/>
    <property type="project" value="UniProtKB-KW"/>
</dbReference>
<keyword evidence="2" id="KW-0472">Membrane</keyword>
<evidence type="ECO:0000313" key="4">
    <source>
        <dbReference type="EMBL" id="PON68140.1"/>
    </source>
</evidence>